<name>A0A5N6PNM5_9ASTR</name>
<sequence>MCVFCKSSTTVGLSTTGVGTTTAGTIGAGPSGLFFRTTRPVKVSIIGSANLDLEKTEEKALDLDSDYCFLKLNLPMESFEWPDLMKHQLEKSLNFVNAMVVLALDLAVGFHAGS</sequence>
<keyword evidence="1" id="KW-1133">Transmembrane helix</keyword>
<protein>
    <submittedName>
        <fullName evidence="2">Uncharacterized protein</fullName>
    </submittedName>
</protein>
<feature type="transmembrane region" description="Helical" evidence="1">
    <location>
        <begin position="95"/>
        <end position="113"/>
    </location>
</feature>
<keyword evidence="1" id="KW-0472">Membrane</keyword>
<keyword evidence="1" id="KW-0812">Transmembrane</keyword>
<evidence type="ECO:0000256" key="1">
    <source>
        <dbReference type="SAM" id="Phobius"/>
    </source>
</evidence>
<reference evidence="2 3" key="1">
    <citation type="submission" date="2019-05" db="EMBL/GenBank/DDBJ databases">
        <title>Mikania micrantha, genome provides insights into the molecular mechanism of rapid growth.</title>
        <authorList>
            <person name="Liu B."/>
        </authorList>
    </citation>
    <scope>NUCLEOTIDE SEQUENCE [LARGE SCALE GENOMIC DNA]</scope>
    <source>
        <strain evidence="2">NLD-2019</strain>
        <tissue evidence="2">Leaf</tissue>
    </source>
</reference>
<keyword evidence="3" id="KW-1185">Reference proteome</keyword>
<proteinExistence type="predicted"/>
<accession>A0A5N6PNM5</accession>
<organism evidence="2 3">
    <name type="scientific">Mikania micrantha</name>
    <name type="common">bitter vine</name>
    <dbReference type="NCBI Taxonomy" id="192012"/>
    <lineage>
        <taxon>Eukaryota</taxon>
        <taxon>Viridiplantae</taxon>
        <taxon>Streptophyta</taxon>
        <taxon>Embryophyta</taxon>
        <taxon>Tracheophyta</taxon>
        <taxon>Spermatophyta</taxon>
        <taxon>Magnoliopsida</taxon>
        <taxon>eudicotyledons</taxon>
        <taxon>Gunneridae</taxon>
        <taxon>Pentapetalae</taxon>
        <taxon>asterids</taxon>
        <taxon>campanulids</taxon>
        <taxon>Asterales</taxon>
        <taxon>Asteraceae</taxon>
        <taxon>Asteroideae</taxon>
        <taxon>Heliantheae alliance</taxon>
        <taxon>Eupatorieae</taxon>
        <taxon>Mikania</taxon>
    </lineage>
</organism>
<evidence type="ECO:0000313" key="2">
    <source>
        <dbReference type="EMBL" id="KAD6795241.1"/>
    </source>
</evidence>
<dbReference type="EMBL" id="SZYD01000003">
    <property type="protein sequence ID" value="KAD6795241.1"/>
    <property type="molecule type" value="Genomic_DNA"/>
</dbReference>
<dbReference type="Proteomes" id="UP000326396">
    <property type="component" value="Linkage Group LG11"/>
</dbReference>
<gene>
    <name evidence="2" type="ORF">E3N88_06137</name>
</gene>
<comment type="caution">
    <text evidence="2">The sequence shown here is derived from an EMBL/GenBank/DDBJ whole genome shotgun (WGS) entry which is preliminary data.</text>
</comment>
<dbReference type="AlphaFoldDB" id="A0A5N6PNM5"/>
<evidence type="ECO:0000313" key="3">
    <source>
        <dbReference type="Proteomes" id="UP000326396"/>
    </source>
</evidence>